<gene>
    <name evidence="1" type="ORF">I4F81_002795</name>
</gene>
<name>A0ACC3BQF0_PYRYE</name>
<dbReference type="Proteomes" id="UP000798662">
    <property type="component" value="Chromosome 1"/>
</dbReference>
<evidence type="ECO:0000313" key="2">
    <source>
        <dbReference type="Proteomes" id="UP000798662"/>
    </source>
</evidence>
<evidence type="ECO:0000313" key="1">
    <source>
        <dbReference type="EMBL" id="KAK1860206.1"/>
    </source>
</evidence>
<reference evidence="1" key="1">
    <citation type="submission" date="2019-11" db="EMBL/GenBank/DDBJ databases">
        <title>Nori genome reveals adaptations in red seaweeds to the harsh intertidal environment.</title>
        <authorList>
            <person name="Wang D."/>
            <person name="Mao Y."/>
        </authorList>
    </citation>
    <scope>NUCLEOTIDE SEQUENCE</scope>
    <source>
        <tissue evidence="1">Gametophyte</tissue>
    </source>
</reference>
<proteinExistence type="predicted"/>
<accession>A0ACC3BQF0</accession>
<dbReference type="EMBL" id="CM020618">
    <property type="protein sequence ID" value="KAK1860206.1"/>
    <property type="molecule type" value="Genomic_DNA"/>
</dbReference>
<organism evidence="1 2">
    <name type="scientific">Pyropia yezoensis</name>
    <name type="common">Susabi-nori</name>
    <name type="synonym">Porphyra yezoensis</name>
    <dbReference type="NCBI Taxonomy" id="2788"/>
    <lineage>
        <taxon>Eukaryota</taxon>
        <taxon>Rhodophyta</taxon>
        <taxon>Bangiophyceae</taxon>
        <taxon>Bangiales</taxon>
        <taxon>Bangiaceae</taxon>
        <taxon>Pyropia</taxon>
    </lineage>
</organism>
<sequence length="401" mass="40896">MEADVGAALAAGPAIEEEEARPPPRRRPPPPPPPGAPRHLGLAAVVAANTSAPPPADGTNDDTDDNAAAPRGADGGAADGSGDDGGGADAEAAVAPPPPPPQTAAEATEFYTAYRSLSAIQGRMAGLAADHPHLASTLRIGTSARGRPLTALAIGHTPPDAPVRIAVLGLQHAREWVAGLVPLYAAEMLVRGAGDHPDLAAFLARVQLLVIPIVNPDGFVHTVTTDRLWRKNRSGDLHDCPGVDLNRNWGMDWGGPHATSTDDPCSAVFTGAAPFSEPETAAVRDLLTAHDGVVGFLDFHAYGQLVLGAWAHADAAPAHLPDERAYGAAVTAGVNAVHGAGYLYGSGGELIYLASGVSTDWATAANMSALTIELRPGGTGVASSVWQTCLAAGPWSTPDLS</sequence>
<keyword evidence="2" id="KW-1185">Reference proteome</keyword>
<protein>
    <submittedName>
        <fullName evidence="1">Uncharacterized protein</fullName>
    </submittedName>
</protein>
<comment type="caution">
    <text evidence="1">The sequence shown here is derived from an EMBL/GenBank/DDBJ whole genome shotgun (WGS) entry which is preliminary data.</text>
</comment>